<keyword evidence="8" id="KW-1185">Reference proteome</keyword>
<comment type="caution">
    <text evidence="7">The sequence shown here is derived from an EMBL/GenBank/DDBJ whole genome shotgun (WGS) entry which is preliminary data.</text>
</comment>
<keyword evidence="3 5" id="KW-0472">Membrane</keyword>
<accession>A0ABD1JGQ5</accession>
<feature type="region of interest" description="Disordered" evidence="4">
    <location>
        <begin position="224"/>
        <end position="253"/>
    </location>
</feature>
<gene>
    <name evidence="7" type="ORF">ACEWY4_017386</name>
</gene>
<feature type="transmembrane region" description="Helical" evidence="5">
    <location>
        <begin position="152"/>
        <end position="174"/>
    </location>
</feature>
<dbReference type="AlphaFoldDB" id="A0ABD1JGQ5"/>
<evidence type="ECO:0000256" key="3">
    <source>
        <dbReference type="ARBA" id="ARBA00023136"/>
    </source>
</evidence>
<evidence type="ECO:0000256" key="1">
    <source>
        <dbReference type="ARBA" id="ARBA00004370"/>
    </source>
</evidence>
<dbReference type="CDD" id="cd05716">
    <property type="entry name" value="IgV_pIgR_like"/>
    <property type="match status" value="1"/>
</dbReference>
<feature type="domain" description="Ig-like" evidence="6">
    <location>
        <begin position="48"/>
        <end position="135"/>
    </location>
</feature>
<name>A0ABD1JGQ5_9TELE</name>
<dbReference type="PROSITE" id="PS50835">
    <property type="entry name" value="IG_LIKE"/>
    <property type="match status" value="1"/>
</dbReference>
<dbReference type="Proteomes" id="UP001591681">
    <property type="component" value="Unassembled WGS sequence"/>
</dbReference>
<dbReference type="InterPro" id="IPR050671">
    <property type="entry name" value="CD300_family_receptors"/>
</dbReference>
<sequence length="292" mass="32691">MRNLTKADAGNYWCAVDKIWWHDTYTDVTVKVTEPGKDGFGQVSGYVGQNITVKCEYEDADKDKRKYMCKNEAEGCKDRIRKDIKDQWVSKGRFSLYDNITGRFFLATISNLTKEDAGIYWCAVDEPVSDDSKVSMDKFNVIRLYVHTGSTVVLSLLVMMVVVVVGTAFVMYIWCKKTKRRARADCVYEEVKDSETNSVYAEAQLPTISCADPAYSTIQFPTSPDGDPAYSTVQSPTSSDGDPTNSVTPVDNSEGVNYASVRFRNNTSDEPVTVSNYDLFCDYANVDCLSNV</sequence>
<dbReference type="InterPro" id="IPR007110">
    <property type="entry name" value="Ig-like_dom"/>
</dbReference>
<dbReference type="GO" id="GO:0016020">
    <property type="term" value="C:membrane"/>
    <property type="evidence" value="ECO:0007669"/>
    <property type="project" value="UniProtKB-SubCell"/>
</dbReference>
<dbReference type="InterPro" id="IPR013783">
    <property type="entry name" value="Ig-like_fold"/>
</dbReference>
<evidence type="ECO:0000313" key="8">
    <source>
        <dbReference type="Proteomes" id="UP001591681"/>
    </source>
</evidence>
<feature type="compositionally biased region" description="Polar residues" evidence="4">
    <location>
        <begin position="231"/>
        <end position="253"/>
    </location>
</feature>
<keyword evidence="5" id="KW-1133">Transmembrane helix</keyword>
<dbReference type="InterPro" id="IPR036179">
    <property type="entry name" value="Ig-like_dom_sf"/>
</dbReference>
<dbReference type="InterPro" id="IPR003599">
    <property type="entry name" value="Ig_sub"/>
</dbReference>
<dbReference type="Pfam" id="PF07686">
    <property type="entry name" value="V-set"/>
    <property type="match status" value="1"/>
</dbReference>
<dbReference type="PANTHER" id="PTHR11860:SF87">
    <property type="entry name" value="CMRF35-LIKE MOLECULE 8"/>
    <property type="match status" value="1"/>
</dbReference>
<evidence type="ECO:0000313" key="7">
    <source>
        <dbReference type="EMBL" id="KAL2086327.1"/>
    </source>
</evidence>
<dbReference type="Gene3D" id="2.60.40.10">
    <property type="entry name" value="Immunoglobulins"/>
    <property type="match status" value="2"/>
</dbReference>
<keyword evidence="2 5" id="KW-0812">Transmembrane</keyword>
<organism evidence="7 8">
    <name type="scientific">Coilia grayii</name>
    <name type="common">Gray's grenadier anchovy</name>
    <dbReference type="NCBI Taxonomy" id="363190"/>
    <lineage>
        <taxon>Eukaryota</taxon>
        <taxon>Metazoa</taxon>
        <taxon>Chordata</taxon>
        <taxon>Craniata</taxon>
        <taxon>Vertebrata</taxon>
        <taxon>Euteleostomi</taxon>
        <taxon>Actinopterygii</taxon>
        <taxon>Neopterygii</taxon>
        <taxon>Teleostei</taxon>
        <taxon>Clupei</taxon>
        <taxon>Clupeiformes</taxon>
        <taxon>Clupeoidei</taxon>
        <taxon>Engraulidae</taxon>
        <taxon>Coilinae</taxon>
        <taxon>Coilia</taxon>
    </lineage>
</organism>
<dbReference type="SMART" id="SM00409">
    <property type="entry name" value="IG"/>
    <property type="match status" value="1"/>
</dbReference>
<comment type="subcellular location">
    <subcellularLocation>
        <location evidence="1">Membrane</location>
    </subcellularLocation>
</comment>
<evidence type="ECO:0000256" key="2">
    <source>
        <dbReference type="ARBA" id="ARBA00022692"/>
    </source>
</evidence>
<evidence type="ECO:0000256" key="5">
    <source>
        <dbReference type="SAM" id="Phobius"/>
    </source>
</evidence>
<dbReference type="InterPro" id="IPR013106">
    <property type="entry name" value="Ig_V-set"/>
</dbReference>
<dbReference type="PANTHER" id="PTHR11860">
    <property type="entry name" value="POLYMERIC-IMMUNOGLOBULIN RECEPTOR"/>
    <property type="match status" value="1"/>
</dbReference>
<dbReference type="EMBL" id="JBHFQA010000015">
    <property type="protein sequence ID" value="KAL2086327.1"/>
    <property type="molecule type" value="Genomic_DNA"/>
</dbReference>
<dbReference type="SUPFAM" id="SSF48726">
    <property type="entry name" value="Immunoglobulin"/>
    <property type="match status" value="1"/>
</dbReference>
<proteinExistence type="predicted"/>
<reference evidence="7 8" key="1">
    <citation type="submission" date="2024-09" db="EMBL/GenBank/DDBJ databases">
        <title>A chromosome-level genome assembly of Gray's grenadier anchovy, Coilia grayii.</title>
        <authorList>
            <person name="Fu Z."/>
        </authorList>
    </citation>
    <scope>NUCLEOTIDE SEQUENCE [LARGE SCALE GENOMIC DNA]</scope>
    <source>
        <strain evidence="7">G4</strain>
        <tissue evidence="7">Muscle</tissue>
    </source>
</reference>
<evidence type="ECO:0000256" key="4">
    <source>
        <dbReference type="SAM" id="MobiDB-lite"/>
    </source>
</evidence>
<evidence type="ECO:0000259" key="6">
    <source>
        <dbReference type="PROSITE" id="PS50835"/>
    </source>
</evidence>
<protein>
    <recommendedName>
        <fullName evidence="6">Ig-like domain-containing protein</fullName>
    </recommendedName>
</protein>